<organism evidence="2 3">
    <name type="scientific">Gnathostoma spinigerum</name>
    <dbReference type="NCBI Taxonomy" id="75299"/>
    <lineage>
        <taxon>Eukaryota</taxon>
        <taxon>Metazoa</taxon>
        <taxon>Ecdysozoa</taxon>
        <taxon>Nematoda</taxon>
        <taxon>Chromadorea</taxon>
        <taxon>Rhabditida</taxon>
        <taxon>Spirurina</taxon>
        <taxon>Gnathostomatomorpha</taxon>
        <taxon>Gnathostomatoidea</taxon>
        <taxon>Gnathostomatidae</taxon>
        <taxon>Gnathostoma</taxon>
    </lineage>
</organism>
<name>A0ABD6ECL5_9BILA</name>
<reference evidence="2 3" key="1">
    <citation type="submission" date="2024-08" db="EMBL/GenBank/DDBJ databases">
        <title>Gnathostoma spinigerum genome.</title>
        <authorList>
            <person name="Gonzalez-Bertolin B."/>
            <person name="Monzon S."/>
            <person name="Zaballos A."/>
            <person name="Jimenez P."/>
            <person name="Dekumyoy P."/>
            <person name="Varona S."/>
            <person name="Cuesta I."/>
            <person name="Sumanam S."/>
            <person name="Adisakwattana P."/>
            <person name="Gasser R.B."/>
            <person name="Hernandez-Gonzalez A."/>
            <person name="Young N.D."/>
            <person name="Perteguer M.J."/>
        </authorList>
    </citation>
    <scope>NUCLEOTIDE SEQUENCE [LARGE SCALE GENOMIC DNA]</scope>
    <source>
        <strain evidence="2">AL3</strain>
        <tissue evidence="2">Liver</tissue>
    </source>
</reference>
<dbReference type="AlphaFoldDB" id="A0ABD6ECL5"/>
<evidence type="ECO:0000313" key="3">
    <source>
        <dbReference type="Proteomes" id="UP001608902"/>
    </source>
</evidence>
<feature type="compositionally biased region" description="Basic and acidic residues" evidence="1">
    <location>
        <begin position="1"/>
        <end position="11"/>
    </location>
</feature>
<feature type="region of interest" description="Disordered" evidence="1">
    <location>
        <begin position="1"/>
        <end position="23"/>
    </location>
</feature>
<comment type="caution">
    <text evidence="2">The sequence shown here is derived from an EMBL/GenBank/DDBJ whole genome shotgun (WGS) entry which is preliminary data.</text>
</comment>
<evidence type="ECO:0000313" key="2">
    <source>
        <dbReference type="EMBL" id="MFH4974242.1"/>
    </source>
</evidence>
<proteinExistence type="predicted"/>
<accession>A0ABD6ECL5</accession>
<keyword evidence="3" id="KW-1185">Reference proteome</keyword>
<evidence type="ECO:0000256" key="1">
    <source>
        <dbReference type="SAM" id="MobiDB-lite"/>
    </source>
</evidence>
<dbReference type="Proteomes" id="UP001608902">
    <property type="component" value="Unassembled WGS sequence"/>
</dbReference>
<sequence>MRLTNGHDRRSTKTRSHQSGHPCWMTHRLRTNVSRPVKKQQVRHEMIESEGSDIPALKRILKTRLTTEEGQSFES</sequence>
<dbReference type="EMBL" id="JBGFUD010000311">
    <property type="protein sequence ID" value="MFH4974242.1"/>
    <property type="molecule type" value="Genomic_DNA"/>
</dbReference>
<protein>
    <submittedName>
        <fullName evidence="2">Uncharacterized protein</fullName>
    </submittedName>
</protein>
<gene>
    <name evidence="2" type="ORF">AB6A40_000951</name>
</gene>